<keyword evidence="3" id="KW-1185">Reference proteome</keyword>
<feature type="compositionally biased region" description="Polar residues" evidence="1">
    <location>
        <begin position="41"/>
        <end position="50"/>
    </location>
</feature>
<dbReference type="EMBL" id="KB446537">
    <property type="protein sequence ID" value="EME46394.1"/>
    <property type="molecule type" value="Genomic_DNA"/>
</dbReference>
<feature type="region of interest" description="Disordered" evidence="1">
    <location>
        <begin position="1"/>
        <end position="53"/>
    </location>
</feature>
<dbReference type="Proteomes" id="UP000016933">
    <property type="component" value="Unassembled WGS sequence"/>
</dbReference>
<reference evidence="2 3" key="2">
    <citation type="journal article" date="2012" name="PLoS Pathog.">
        <title>Diverse lifestyles and strategies of plant pathogenesis encoded in the genomes of eighteen Dothideomycetes fungi.</title>
        <authorList>
            <person name="Ohm R.A."/>
            <person name="Feau N."/>
            <person name="Henrissat B."/>
            <person name="Schoch C.L."/>
            <person name="Horwitz B.A."/>
            <person name="Barry K.W."/>
            <person name="Condon B.J."/>
            <person name="Copeland A.C."/>
            <person name="Dhillon B."/>
            <person name="Glaser F."/>
            <person name="Hesse C.N."/>
            <person name="Kosti I."/>
            <person name="LaButti K."/>
            <person name="Lindquist E.A."/>
            <person name="Lucas S."/>
            <person name="Salamov A.A."/>
            <person name="Bradshaw R.E."/>
            <person name="Ciuffetti L."/>
            <person name="Hamelin R.C."/>
            <person name="Kema G.H.J."/>
            <person name="Lawrence C."/>
            <person name="Scott J.A."/>
            <person name="Spatafora J.W."/>
            <person name="Turgeon B.G."/>
            <person name="de Wit P.J.G.M."/>
            <person name="Zhong S."/>
            <person name="Goodwin S.B."/>
            <person name="Grigoriev I.V."/>
        </authorList>
    </citation>
    <scope>NUCLEOTIDE SEQUENCE [LARGE SCALE GENOMIC DNA]</scope>
    <source>
        <strain evidence="3">NZE10 / CBS 128990</strain>
    </source>
</reference>
<protein>
    <submittedName>
        <fullName evidence="2">Uncharacterized protein</fullName>
    </submittedName>
</protein>
<evidence type="ECO:0000256" key="1">
    <source>
        <dbReference type="SAM" id="MobiDB-lite"/>
    </source>
</evidence>
<sequence>MSAEHNAYSNDREQPFDANWDDEPDCDDGNDEQELTDAECLNTSPQTNRENGMGSVLDEVFEAMPMDLESDLIDLLVGDAIEIFRRAMEGNNRPKYEGVGAYMLAISATSAGARTTIQ</sequence>
<name>N1PVF4_DOTSN</name>
<gene>
    <name evidence="2" type="ORF">DOTSEDRAFT_22473</name>
</gene>
<accession>N1PVF4</accession>
<evidence type="ECO:0000313" key="2">
    <source>
        <dbReference type="EMBL" id="EME46394.1"/>
    </source>
</evidence>
<evidence type="ECO:0000313" key="3">
    <source>
        <dbReference type="Proteomes" id="UP000016933"/>
    </source>
</evidence>
<dbReference type="HOGENOM" id="CLU_2073087_0_0_1"/>
<organism evidence="2 3">
    <name type="scientific">Dothistroma septosporum (strain NZE10 / CBS 128990)</name>
    <name type="common">Red band needle blight fungus</name>
    <name type="synonym">Mycosphaerella pini</name>
    <dbReference type="NCBI Taxonomy" id="675120"/>
    <lineage>
        <taxon>Eukaryota</taxon>
        <taxon>Fungi</taxon>
        <taxon>Dikarya</taxon>
        <taxon>Ascomycota</taxon>
        <taxon>Pezizomycotina</taxon>
        <taxon>Dothideomycetes</taxon>
        <taxon>Dothideomycetidae</taxon>
        <taxon>Mycosphaerellales</taxon>
        <taxon>Mycosphaerellaceae</taxon>
        <taxon>Dothistroma</taxon>
    </lineage>
</organism>
<dbReference type="AlphaFoldDB" id="N1PVF4"/>
<feature type="compositionally biased region" description="Acidic residues" evidence="1">
    <location>
        <begin position="19"/>
        <end position="37"/>
    </location>
</feature>
<proteinExistence type="predicted"/>
<reference evidence="3" key="1">
    <citation type="journal article" date="2012" name="PLoS Genet.">
        <title>The genomes of the fungal plant pathogens Cladosporium fulvum and Dothistroma septosporum reveal adaptation to different hosts and lifestyles but also signatures of common ancestry.</title>
        <authorList>
            <person name="de Wit P.J.G.M."/>
            <person name="van der Burgt A."/>
            <person name="Oekmen B."/>
            <person name="Stergiopoulos I."/>
            <person name="Abd-Elsalam K.A."/>
            <person name="Aerts A.L."/>
            <person name="Bahkali A.H."/>
            <person name="Beenen H.G."/>
            <person name="Chettri P."/>
            <person name="Cox M.P."/>
            <person name="Datema E."/>
            <person name="de Vries R.P."/>
            <person name="Dhillon B."/>
            <person name="Ganley A.R."/>
            <person name="Griffiths S.A."/>
            <person name="Guo Y."/>
            <person name="Hamelin R.C."/>
            <person name="Henrissat B."/>
            <person name="Kabir M.S."/>
            <person name="Jashni M.K."/>
            <person name="Kema G."/>
            <person name="Klaubauf S."/>
            <person name="Lapidus A."/>
            <person name="Levasseur A."/>
            <person name="Lindquist E."/>
            <person name="Mehrabi R."/>
            <person name="Ohm R.A."/>
            <person name="Owen T.J."/>
            <person name="Salamov A."/>
            <person name="Schwelm A."/>
            <person name="Schijlen E."/>
            <person name="Sun H."/>
            <person name="van den Burg H.A."/>
            <person name="van Ham R.C.H.J."/>
            <person name="Zhang S."/>
            <person name="Goodwin S.B."/>
            <person name="Grigoriev I.V."/>
            <person name="Collemare J."/>
            <person name="Bradshaw R.E."/>
        </authorList>
    </citation>
    <scope>NUCLEOTIDE SEQUENCE [LARGE SCALE GENOMIC DNA]</scope>
    <source>
        <strain evidence="3">NZE10 / CBS 128990</strain>
    </source>
</reference>